<proteinExistence type="predicted"/>
<comment type="caution">
    <text evidence="1">The sequence shown here is derived from an EMBL/GenBank/DDBJ whole genome shotgun (WGS) entry which is preliminary data.</text>
</comment>
<protein>
    <submittedName>
        <fullName evidence="1">Uncharacterized protein</fullName>
    </submittedName>
</protein>
<evidence type="ECO:0000313" key="2">
    <source>
        <dbReference type="Proteomes" id="UP000070339"/>
    </source>
</evidence>
<keyword evidence="2" id="KW-1185">Reference proteome</keyword>
<name>A0ABR5V6A4_9CORY</name>
<dbReference type="RefSeq" id="WP_160330565.1">
    <property type="nucleotide sequence ID" value="NZ_LTEB01000041.1"/>
</dbReference>
<gene>
    <name evidence="1" type="ORF">WM41_2277</name>
</gene>
<accession>A0ABR5V6A4</accession>
<dbReference type="Proteomes" id="UP000070339">
    <property type="component" value="Unassembled WGS sequence"/>
</dbReference>
<evidence type="ECO:0000313" key="1">
    <source>
        <dbReference type="EMBL" id="KXU17038.1"/>
    </source>
</evidence>
<organism evidence="1 2">
    <name type="scientific">Corynebacterium simulans</name>
    <dbReference type="NCBI Taxonomy" id="146827"/>
    <lineage>
        <taxon>Bacteria</taxon>
        <taxon>Bacillati</taxon>
        <taxon>Actinomycetota</taxon>
        <taxon>Actinomycetes</taxon>
        <taxon>Mycobacteriales</taxon>
        <taxon>Corynebacteriaceae</taxon>
        <taxon>Corynebacterium</taxon>
    </lineage>
</organism>
<dbReference type="EMBL" id="LTEB01000041">
    <property type="protein sequence ID" value="KXU17038.1"/>
    <property type="molecule type" value="Genomic_DNA"/>
</dbReference>
<reference evidence="1 2" key="1">
    <citation type="journal article" date="2016" name="Int. J. Syst. Evol. Microbiol.">
        <title>Resolving the Complexity of Human Skin Metagenomes Using Single-Molecule Sequencing.</title>
        <authorList>
            <consortium name="NISC Comparative Sequencing Program"/>
            <person name="Tsai Y.C."/>
            <person name="Conlan S."/>
            <person name="Deming C."/>
            <person name="Segre J.A."/>
            <person name="Kong H.H."/>
            <person name="Korlach J."/>
            <person name="Oh J."/>
        </authorList>
    </citation>
    <scope>NUCLEOTIDE SEQUENCE [LARGE SCALE GENOMIC DNA]</scope>
    <source>
        <strain evidence="1 2">1B08</strain>
    </source>
</reference>
<sequence length="48" mass="5276">MKTDDGDSWDLTGWVDSQNGFGATVRSNWTCTLTPSDKDNADIVVELL</sequence>